<evidence type="ECO:0008006" key="4">
    <source>
        <dbReference type="Google" id="ProtNLM"/>
    </source>
</evidence>
<reference evidence="3" key="1">
    <citation type="submission" date="2016-10" db="EMBL/GenBank/DDBJ databases">
        <authorList>
            <person name="Varghese N."/>
            <person name="Submissions S."/>
        </authorList>
    </citation>
    <scope>NUCLEOTIDE SEQUENCE [LARGE SCALE GENOMIC DNA]</scope>
    <source>
        <strain evidence="3">DSM 13234</strain>
    </source>
</reference>
<gene>
    <name evidence="2" type="ORF">SAMN04244559_01555</name>
</gene>
<dbReference type="EMBL" id="FNWO01000005">
    <property type="protein sequence ID" value="SEH34192.1"/>
    <property type="molecule type" value="Genomic_DNA"/>
</dbReference>
<dbReference type="RefSeq" id="WP_139305536.1">
    <property type="nucleotide sequence ID" value="NZ_FNWO01000005.1"/>
</dbReference>
<feature type="signal peptide" evidence="1">
    <location>
        <begin position="1"/>
        <end position="16"/>
    </location>
</feature>
<name>A0A1H6HGG2_MAGFU</name>
<evidence type="ECO:0000313" key="3">
    <source>
        <dbReference type="Proteomes" id="UP000182983"/>
    </source>
</evidence>
<sequence length="119" mass="12688">MKLIAAAALTIGLALAGCSPPSTGVQIRAEQLSDFQKGKTTYQEVISRLGPPSNTMISSDGKKTISYFYSKTNVDPKAFIPIVGTLMAGGETHSNSVELEFSKEGILTDYTASEGHQKF</sequence>
<keyword evidence="1" id="KW-0732">Signal</keyword>
<dbReference type="Proteomes" id="UP000182983">
    <property type="component" value="Unassembled WGS sequence"/>
</dbReference>
<proteinExistence type="predicted"/>
<accession>A0A1H6HGG2</accession>
<feature type="chain" id="PRO_5010216526" description="Lipoprotein SmpA/OmlA domain-containing protein" evidence="1">
    <location>
        <begin position="17"/>
        <end position="119"/>
    </location>
</feature>
<protein>
    <recommendedName>
        <fullName evidence="4">Lipoprotein SmpA/OmlA domain-containing protein</fullName>
    </recommendedName>
</protein>
<evidence type="ECO:0000313" key="2">
    <source>
        <dbReference type="EMBL" id="SEH34192.1"/>
    </source>
</evidence>
<organism evidence="2 3">
    <name type="scientific">Magnetospirillum fulvum</name>
    <name type="common">Rhodospirillum fulvum</name>
    <dbReference type="NCBI Taxonomy" id="1082"/>
    <lineage>
        <taxon>Bacteria</taxon>
        <taxon>Pseudomonadati</taxon>
        <taxon>Pseudomonadota</taxon>
        <taxon>Alphaproteobacteria</taxon>
        <taxon>Rhodospirillales</taxon>
        <taxon>Rhodospirillaceae</taxon>
        <taxon>Magnetospirillum</taxon>
    </lineage>
</organism>
<dbReference type="AlphaFoldDB" id="A0A1H6HGG2"/>
<keyword evidence="3" id="KW-1185">Reference proteome</keyword>
<dbReference type="OrthoDB" id="8965157at2"/>
<dbReference type="PROSITE" id="PS51257">
    <property type="entry name" value="PROKAR_LIPOPROTEIN"/>
    <property type="match status" value="1"/>
</dbReference>
<evidence type="ECO:0000256" key="1">
    <source>
        <dbReference type="SAM" id="SignalP"/>
    </source>
</evidence>